<sequence>MRGGFPSFLGTKERGPCRERAEERGEIPTVIHTRKRGLS</sequence>
<proteinExistence type="predicted"/>
<organism evidence="2">
    <name type="scientific">Arundo donax</name>
    <name type="common">Giant reed</name>
    <name type="synonym">Donax arundinaceus</name>
    <dbReference type="NCBI Taxonomy" id="35708"/>
    <lineage>
        <taxon>Eukaryota</taxon>
        <taxon>Viridiplantae</taxon>
        <taxon>Streptophyta</taxon>
        <taxon>Embryophyta</taxon>
        <taxon>Tracheophyta</taxon>
        <taxon>Spermatophyta</taxon>
        <taxon>Magnoliopsida</taxon>
        <taxon>Liliopsida</taxon>
        <taxon>Poales</taxon>
        <taxon>Poaceae</taxon>
        <taxon>PACMAD clade</taxon>
        <taxon>Arundinoideae</taxon>
        <taxon>Arundineae</taxon>
        <taxon>Arundo</taxon>
    </lineage>
</organism>
<dbReference type="EMBL" id="GBRH01281827">
    <property type="protein sequence ID" value="JAD16068.1"/>
    <property type="molecule type" value="Transcribed_RNA"/>
</dbReference>
<name>A0A0A8XTI8_ARUDO</name>
<reference evidence="2" key="2">
    <citation type="journal article" date="2015" name="Data Brief">
        <title>Shoot transcriptome of the giant reed, Arundo donax.</title>
        <authorList>
            <person name="Barrero R.A."/>
            <person name="Guerrero F.D."/>
            <person name="Moolhuijzen P."/>
            <person name="Goolsby J.A."/>
            <person name="Tidwell J."/>
            <person name="Bellgard S.E."/>
            <person name="Bellgard M.I."/>
        </authorList>
    </citation>
    <scope>NUCLEOTIDE SEQUENCE</scope>
    <source>
        <tissue evidence="2">Shoot tissue taken approximately 20 cm above the soil surface</tissue>
    </source>
</reference>
<evidence type="ECO:0000313" key="2">
    <source>
        <dbReference type="EMBL" id="JAD16068.1"/>
    </source>
</evidence>
<evidence type="ECO:0000256" key="1">
    <source>
        <dbReference type="SAM" id="MobiDB-lite"/>
    </source>
</evidence>
<feature type="region of interest" description="Disordered" evidence="1">
    <location>
        <begin position="1"/>
        <end position="39"/>
    </location>
</feature>
<protein>
    <submittedName>
        <fullName evidence="2">Uncharacterized protein</fullName>
    </submittedName>
</protein>
<feature type="compositionally biased region" description="Basic and acidic residues" evidence="1">
    <location>
        <begin position="11"/>
        <end position="26"/>
    </location>
</feature>
<dbReference type="AlphaFoldDB" id="A0A0A8XTI8"/>
<accession>A0A0A8XTI8</accession>
<reference evidence="2" key="1">
    <citation type="submission" date="2014-09" db="EMBL/GenBank/DDBJ databases">
        <authorList>
            <person name="Magalhaes I.L.F."/>
            <person name="Oliveira U."/>
            <person name="Santos F.R."/>
            <person name="Vidigal T.H.D.A."/>
            <person name="Brescovit A.D."/>
            <person name="Santos A.J."/>
        </authorList>
    </citation>
    <scope>NUCLEOTIDE SEQUENCE</scope>
    <source>
        <tissue evidence="2">Shoot tissue taken approximately 20 cm above the soil surface</tissue>
    </source>
</reference>